<dbReference type="Gene3D" id="1.20.5.170">
    <property type="match status" value="1"/>
</dbReference>
<dbReference type="SMART" id="SM00868">
    <property type="entry name" value="zf-AD"/>
    <property type="match status" value="1"/>
</dbReference>
<dbReference type="GO" id="GO:0008270">
    <property type="term" value="F:zinc ion binding"/>
    <property type="evidence" value="ECO:0007669"/>
    <property type="project" value="UniProtKB-UniRule"/>
</dbReference>
<dbReference type="Gene3D" id="3.40.1800.20">
    <property type="match status" value="1"/>
</dbReference>
<name>A0A6P7G0B8_DIAVI</name>
<keyword evidence="1" id="KW-0479">Metal-binding</keyword>
<feature type="domain" description="ZAD" evidence="3">
    <location>
        <begin position="18"/>
        <end position="88"/>
    </location>
</feature>
<evidence type="ECO:0000259" key="3">
    <source>
        <dbReference type="PROSITE" id="PS51915"/>
    </source>
</evidence>
<keyword evidence="1" id="KW-0862">Zinc</keyword>
<dbReference type="PROSITE" id="PS50217">
    <property type="entry name" value="BZIP"/>
    <property type="match status" value="1"/>
</dbReference>
<dbReference type="OrthoDB" id="6077919at2759"/>
<dbReference type="KEGG" id="dvv:114334623"/>
<dbReference type="RefSeq" id="XP_028140507.1">
    <property type="nucleotide sequence ID" value="XM_028284706.1"/>
</dbReference>
<dbReference type="InParanoid" id="A0A6P7G0B8"/>
<proteinExistence type="predicted"/>
<feature type="binding site" evidence="1">
    <location>
        <position position="61"/>
    </location>
    <ligand>
        <name>Zn(2+)</name>
        <dbReference type="ChEBI" id="CHEBI:29105"/>
    </ligand>
</feature>
<evidence type="ECO:0000259" key="2">
    <source>
        <dbReference type="PROSITE" id="PS50217"/>
    </source>
</evidence>
<dbReference type="Pfam" id="PF07776">
    <property type="entry name" value="zf-AD"/>
    <property type="match status" value="1"/>
</dbReference>
<evidence type="ECO:0000313" key="4">
    <source>
        <dbReference type="EnsemblMetazoa" id="XP_028140507.1"/>
    </source>
</evidence>
<reference evidence="6" key="1">
    <citation type="submission" date="2025-04" db="UniProtKB">
        <authorList>
            <consortium name="RefSeq"/>
        </authorList>
    </citation>
    <scope>IDENTIFICATION</scope>
    <source>
        <tissue evidence="6">Whole insect</tissue>
    </source>
</reference>
<feature type="domain" description="BZIP" evidence="2">
    <location>
        <begin position="189"/>
        <end position="252"/>
    </location>
</feature>
<dbReference type="PROSITE" id="PS51915">
    <property type="entry name" value="ZAD"/>
    <property type="match status" value="1"/>
</dbReference>
<dbReference type="SUPFAM" id="SSF57716">
    <property type="entry name" value="Glucocorticoid receptor-like (DNA-binding domain)"/>
    <property type="match status" value="1"/>
</dbReference>
<evidence type="ECO:0000313" key="6">
    <source>
        <dbReference type="RefSeq" id="XP_028140507.1"/>
    </source>
</evidence>
<dbReference type="GO" id="GO:0005634">
    <property type="term" value="C:nucleus"/>
    <property type="evidence" value="ECO:0007669"/>
    <property type="project" value="InterPro"/>
</dbReference>
<organism evidence="6">
    <name type="scientific">Diabrotica virgifera virgifera</name>
    <name type="common">western corn rootworm</name>
    <dbReference type="NCBI Taxonomy" id="50390"/>
    <lineage>
        <taxon>Eukaryota</taxon>
        <taxon>Metazoa</taxon>
        <taxon>Ecdysozoa</taxon>
        <taxon>Arthropoda</taxon>
        <taxon>Hexapoda</taxon>
        <taxon>Insecta</taxon>
        <taxon>Pterygota</taxon>
        <taxon>Neoptera</taxon>
        <taxon>Endopterygota</taxon>
        <taxon>Coleoptera</taxon>
        <taxon>Polyphaga</taxon>
        <taxon>Cucujiformia</taxon>
        <taxon>Chrysomeloidea</taxon>
        <taxon>Chrysomelidae</taxon>
        <taxon>Galerucinae</taxon>
        <taxon>Diabroticina</taxon>
        <taxon>Diabroticites</taxon>
        <taxon>Diabrotica</taxon>
    </lineage>
</organism>
<dbReference type="GeneID" id="114334623"/>
<sequence>MTEWNNTLVNLAGKNFGFICRLCLSEDNLKNLQEVEYLIDLLGVLSGEKVEQDDGLPQNICDSCIEKLEELSDFIDLVKYNHSCLKQVHTIKSAVKPNNIKWQNDNHNDQHKEFHKYYDESLDAVAVVKTNGSGEASEKVVELQIIEPVLMKVEELYDEDTGNEDEELGNNTSRKTNYALFQQGLSEEEIRLLRRRAGNRKAAAKRRKKVQDHLDGLVKDANSLAKINKLLKIQVTELERGKRHLLSLLSKFKCSKQHLDVLEERLKQKSS</sequence>
<dbReference type="GO" id="GO:0003700">
    <property type="term" value="F:DNA-binding transcription factor activity"/>
    <property type="evidence" value="ECO:0007669"/>
    <property type="project" value="InterPro"/>
</dbReference>
<reference evidence="4" key="2">
    <citation type="submission" date="2025-05" db="UniProtKB">
        <authorList>
            <consortium name="EnsemblMetazoa"/>
        </authorList>
    </citation>
    <scope>IDENTIFICATION</scope>
</reference>
<dbReference type="SUPFAM" id="SSF57959">
    <property type="entry name" value="Leucine zipper domain"/>
    <property type="match status" value="1"/>
</dbReference>
<gene>
    <name evidence="6" type="primary">LOC114334623</name>
</gene>
<feature type="binding site" evidence="1">
    <location>
        <position position="64"/>
    </location>
    <ligand>
        <name>Zn(2+)</name>
        <dbReference type="ChEBI" id="CHEBI:29105"/>
    </ligand>
</feature>
<keyword evidence="1" id="KW-0863">Zinc-finger</keyword>
<dbReference type="AlphaFoldDB" id="A0A6P7G0B8"/>
<feature type="binding site" evidence="1">
    <location>
        <position position="23"/>
    </location>
    <ligand>
        <name>Zn(2+)</name>
        <dbReference type="ChEBI" id="CHEBI:29105"/>
    </ligand>
</feature>
<keyword evidence="5" id="KW-1185">Reference proteome</keyword>
<dbReference type="InterPro" id="IPR004827">
    <property type="entry name" value="bZIP"/>
</dbReference>
<evidence type="ECO:0000313" key="5">
    <source>
        <dbReference type="Proteomes" id="UP001652700"/>
    </source>
</evidence>
<evidence type="ECO:0000256" key="1">
    <source>
        <dbReference type="PROSITE-ProRule" id="PRU01263"/>
    </source>
</evidence>
<accession>A0A6P7G0B8</accession>
<dbReference type="Proteomes" id="UP001652700">
    <property type="component" value="Unplaced"/>
</dbReference>
<dbReference type="SMART" id="SM00338">
    <property type="entry name" value="BRLZ"/>
    <property type="match status" value="1"/>
</dbReference>
<dbReference type="InterPro" id="IPR046347">
    <property type="entry name" value="bZIP_sf"/>
</dbReference>
<dbReference type="InterPro" id="IPR012934">
    <property type="entry name" value="Znf_AD"/>
</dbReference>
<feature type="binding site" evidence="1">
    <location>
        <position position="20"/>
    </location>
    <ligand>
        <name>Zn(2+)</name>
        <dbReference type="ChEBI" id="CHEBI:29105"/>
    </ligand>
</feature>
<dbReference type="EnsemblMetazoa" id="XM_028284706.2">
    <property type="protein sequence ID" value="XP_028140507.1"/>
    <property type="gene ID" value="LOC114334623"/>
</dbReference>
<protein>
    <submittedName>
        <fullName evidence="6">Uncharacterized protein LOC114334623</fullName>
    </submittedName>
</protein>